<feature type="transmembrane region" description="Helical" evidence="1">
    <location>
        <begin position="54"/>
        <end position="75"/>
    </location>
</feature>
<feature type="transmembrane region" description="Helical" evidence="1">
    <location>
        <begin position="291"/>
        <end position="311"/>
    </location>
</feature>
<keyword evidence="3" id="KW-1185">Reference proteome</keyword>
<proteinExistence type="predicted"/>
<keyword evidence="1" id="KW-0812">Transmembrane</keyword>
<evidence type="ECO:0000256" key="1">
    <source>
        <dbReference type="SAM" id="Phobius"/>
    </source>
</evidence>
<evidence type="ECO:0000313" key="2">
    <source>
        <dbReference type="EMBL" id="OXA61962.1"/>
    </source>
</evidence>
<evidence type="ECO:0000313" key="3">
    <source>
        <dbReference type="Proteomes" id="UP000198287"/>
    </source>
</evidence>
<dbReference type="Proteomes" id="UP000198287">
    <property type="component" value="Unassembled WGS sequence"/>
</dbReference>
<sequence length="357" mass="40150">MWTKKAAMVTDQSSLSIISLQVGSMDMMKGGVSVNSENRLVVVKSVRHLRMVQFQCVLCFVYCTAMLANICFGGLTLIGKLQGFGFFCVYLMGSVLRWDIKLENCLFQILNTFVQFEKDVIDDFFPDRPHNYGLKLLKILVFISEVSIRAIPTFQFALLTYAPCTPPFILSMLPACNEMTDAGDWSVTLVALLVHIFELWMSLHIVSAGGIVLIYVFLLGIVCILSYIRILERLVKKTHNFKYQLVEGALGRAGSQVTKTGHVLAQNTCEMLYRKIQVLEKSVNAYLSERILPAIIICLPAIQIVALFVCINLHGEIKMPGFIVFPILWIDTMWGNAICFSLASLVQAGRWPIQPCW</sequence>
<accession>A0A226EWJ1</accession>
<feature type="transmembrane region" description="Helical" evidence="1">
    <location>
        <begin position="323"/>
        <end position="345"/>
    </location>
</feature>
<protein>
    <submittedName>
        <fullName evidence="2">Uncharacterized protein</fullName>
    </submittedName>
</protein>
<dbReference type="AlphaFoldDB" id="A0A226EWJ1"/>
<reference evidence="2 3" key="1">
    <citation type="submission" date="2015-12" db="EMBL/GenBank/DDBJ databases">
        <title>The genome of Folsomia candida.</title>
        <authorList>
            <person name="Faddeeva A."/>
            <person name="Derks M.F."/>
            <person name="Anvar Y."/>
            <person name="Smit S."/>
            <person name="Van Straalen N."/>
            <person name="Roelofs D."/>
        </authorList>
    </citation>
    <scope>NUCLEOTIDE SEQUENCE [LARGE SCALE GENOMIC DNA]</scope>
    <source>
        <strain evidence="2 3">VU population</strain>
        <tissue evidence="2">Whole body</tissue>
    </source>
</reference>
<organism evidence="2 3">
    <name type="scientific">Folsomia candida</name>
    <name type="common">Springtail</name>
    <dbReference type="NCBI Taxonomy" id="158441"/>
    <lineage>
        <taxon>Eukaryota</taxon>
        <taxon>Metazoa</taxon>
        <taxon>Ecdysozoa</taxon>
        <taxon>Arthropoda</taxon>
        <taxon>Hexapoda</taxon>
        <taxon>Collembola</taxon>
        <taxon>Entomobryomorpha</taxon>
        <taxon>Isotomoidea</taxon>
        <taxon>Isotomidae</taxon>
        <taxon>Proisotominae</taxon>
        <taxon>Folsomia</taxon>
    </lineage>
</organism>
<comment type="caution">
    <text evidence="2">The sequence shown here is derived from an EMBL/GenBank/DDBJ whole genome shotgun (WGS) entry which is preliminary data.</text>
</comment>
<keyword evidence="1" id="KW-1133">Transmembrane helix</keyword>
<dbReference type="EMBL" id="LNIX01000001">
    <property type="protein sequence ID" value="OXA61962.1"/>
    <property type="molecule type" value="Genomic_DNA"/>
</dbReference>
<dbReference type="OrthoDB" id="8297494at2759"/>
<feature type="transmembrane region" description="Helical" evidence="1">
    <location>
        <begin position="212"/>
        <end position="230"/>
    </location>
</feature>
<name>A0A226EWJ1_FOLCA</name>
<gene>
    <name evidence="2" type="ORF">Fcan01_00083</name>
</gene>
<keyword evidence="1" id="KW-0472">Membrane</keyword>